<feature type="transmembrane region" description="Helical" evidence="6">
    <location>
        <begin position="121"/>
        <end position="141"/>
    </location>
</feature>
<dbReference type="GO" id="GO:0016020">
    <property type="term" value="C:membrane"/>
    <property type="evidence" value="ECO:0007669"/>
    <property type="project" value="UniProtKB-SubCell"/>
</dbReference>
<evidence type="ECO:0000259" key="7">
    <source>
        <dbReference type="PROSITE" id="PS50850"/>
    </source>
</evidence>
<feature type="transmembrane region" description="Helical" evidence="6">
    <location>
        <begin position="219"/>
        <end position="237"/>
    </location>
</feature>
<dbReference type="PANTHER" id="PTHR42718">
    <property type="entry name" value="MAJOR FACILITATOR SUPERFAMILY MULTIDRUG TRANSPORTER MFSC"/>
    <property type="match status" value="1"/>
</dbReference>
<keyword evidence="4 6" id="KW-1133">Transmembrane helix</keyword>
<evidence type="ECO:0000256" key="4">
    <source>
        <dbReference type="ARBA" id="ARBA00022989"/>
    </source>
</evidence>
<dbReference type="CDD" id="cd17321">
    <property type="entry name" value="MFS_MMR_MDR_like"/>
    <property type="match status" value="1"/>
</dbReference>
<keyword evidence="2" id="KW-0813">Transport</keyword>
<dbReference type="Pfam" id="PF07690">
    <property type="entry name" value="MFS_1"/>
    <property type="match status" value="1"/>
</dbReference>
<feature type="transmembrane region" description="Helical" evidence="6">
    <location>
        <begin position="320"/>
        <end position="341"/>
    </location>
</feature>
<dbReference type="Proteomes" id="UP000241829">
    <property type="component" value="Chromosome"/>
</dbReference>
<evidence type="ECO:0000256" key="5">
    <source>
        <dbReference type="ARBA" id="ARBA00023136"/>
    </source>
</evidence>
<feature type="transmembrane region" description="Helical" evidence="6">
    <location>
        <begin position="347"/>
        <end position="368"/>
    </location>
</feature>
<evidence type="ECO:0000256" key="6">
    <source>
        <dbReference type="SAM" id="Phobius"/>
    </source>
</evidence>
<feature type="transmembrane region" description="Helical" evidence="6">
    <location>
        <begin position="62"/>
        <end position="82"/>
    </location>
</feature>
<evidence type="ECO:0000313" key="8">
    <source>
        <dbReference type="EMBL" id="AVP57507.1"/>
    </source>
</evidence>
<dbReference type="SUPFAM" id="SSF103473">
    <property type="entry name" value="MFS general substrate transporter"/>
    <property type="match status" value="1"/>
</dbReference>
<dbReference type="PROSITE" id="PS50850">
    <property type="entry name" value="MFS"/>
    <property type="match status" value="1"/>
</dbReference>
<protein>
    <submittedName>
        <fullName evidence="8">MFS transporter</fullName>
    </submittedName>
</protein>
<evidence type="ECO:0000256" key="2">
    <source>
        <dbReference type="ARBA" id="ARBA00022448"/>
    </source>
</evidence>
<dbReference type="KEGG" id="melm:C7H73_07390"/>
<name>A0A2P1NKC7_9BURK</name>
<sequence>MSGKKSAPADDLTGDGLAQPARGRAMRAIILGLTLAVLDTSIVNLALPGIARELQSSAAHSIWVVNAYQLATLVTLLPLAALGERVGYRRVYLAGMALFTVASLAAMLAPTMPALIAARALQGLGASGLMAVNAALVRLIYPRALLGRGMAINSLVVATAAMAGPSVAAAILSLASWHWLFAMNLPLGVLVLRQARRSLPGNPPAAAGTASPRFSMLDVLLNGAMFALLFLGGARLGMRGEGQAVGWLLLAAGALVGALHLRRQWGRAAPLFPVDLLRIPVFALSMASSVGAFCAQMLSFLALPFLLLEAQGRSHMQAGLLITAWPLATAITAPLAGRLIGRYPDGALGGVGMVCFAAGLLALALMPAHPAAWDVAWRMAVCGAGFALFQSPNNHTIVSSAPLHRSGAASGMLGTARLTGQTLGAVLLAALFALRPGRDGSAETLALMVAAGCALAAGVSSSLRVKQSARG</sequence>
<feature type="transmembrane region" description="Helical" evidence="6">
    <location>
        <begin position="244"/>
        <end position="261"/>
    </location>
</feature>
<keyword evidence="5 6" id="KW-0472">Membrane</keyword>
<dbReference type="AlphaFoldDB" id="A0A2P1NKC7"/>
<feature type="transmembrane region" description="Helical" evidence="6">
    <location>
        <begin position="28"/>
        <end position="50"/>
    </location>
</feature>
<dbReference type="EMBL" id="CP027792">
    <property type="protein sequence ID" value="AVP57507.1"/>
    <property type="molecule type" value="Genomic_DNA"/>
</dbReference>
<feature type="transmembrane region" description="Helical" evidence="6">
    <location>
        <begin position="153"/>
        <end position="180"/>
    </location>
</feature>
<feature type="transmembrane region" description="Helical" evidence="6">
    <location>
        <begin position="91"/>
        <end position="109"/>
    </location>
</feature>
<feature type="domain" description="Major facilitator superfamily (MFS) profile" evidence="7">
    <location>
        <begin position="25"/>
        <end position="469"/>
    </location>
</feature>
<comment type="subcellular location">
    <subcellularLocation>
        <location evidence="1">Membrane</location>
        <topology evidence="1">Multi-pass membrane protein</topology>
    </subcellularLocation>
</comment>
<keyword evidence="3 6" id="KW-0812">Transmembrane</keyword>
<evidence type="ECO:0000256" key="3">
    <source>
        <dbReference type="ARBA" id="ARBA00022692"/>
    </source>
</evidence>
<dbReference type="GO" id="GO:0022857">
    <property type="term" value="F:transmembrane transporter activity"/>
    <property type="evidence" value="ECO:0007669"/>
    <property type="project" value="InterPro"/>
</dbReference>
<evidence type="ECO:0000313" key="9">
    <source>
        <dbReference type="Proteomes" id="UP000241829"/>
    </source>
</evidence>
<keyword evidence="9" id="KW-1185">Reference proteome</keyword>
<reference evidence="9" key="1">
    <citation type="submission" date="2018-03" db="EMBL/GenBank/DDBJ databases">
        <title>Genome sequencing of Melaminivora sp. strain SC2-7.</title>
        <authorList>
            <person name="Kim S.-J."/>
            <person name="Heo J."/>
            <person name="Ahn J.-H."/>
            <person name="Kwon S.-W."/>
        </authorList>
    </citation>
    <scope>NUCLEOTIDE SEQUENCE [LARGE SCALE GENOMIC DNA]</scope>
    <source>
        <strain evidence="9">SC2-7</strain>
    </source>
</reference>
<dbReference type="InterPro" id="IPR020846">
    <property type="entry name" value="MFS_dom"/>
</dbReference>
<dbReference type="InterPro" id="IPR036259">
    <property type="entry name" value="MFS_trans_sf"/>
</dbReference>
<dbReference type="InterPro" id="IPR011701">
    <property type="entry name" value="MFS"/>
</dbReference>
<feature type="transmembrane region" description="Helical" evidence="6">
    <location>
        <begin position="445"/>
        <end position="463"/>
    </location>
</feature>
<feature type="transmembrane region" description="Helical" evidence="6">
    <location>
        <begin position="281"/>
        <end position="308"/>
    </location>
</feature>
<organism evidence="8 9">
    <name type="scientific">Pulveribacter suum</name>
    <dbReference type="NCBI Taxonomy" id="2116657"/>
    <lineage>
        <taxon>Bacteria</taxon>
        <taxon>Pseudomonadati</taxon>
        <taxon>Pseudomonadota</taxon>
        <taxon>Betaproteobacteria</taxon>
        <taxon>Burkholderiales</taxon>
        <taxon>Comamonadaceae</taxon>
        <taxon>Pulveribacter</taxon>
    </lineage>
</organism>
<dbReference type="OrthoDB" id="9807274at2"/>
<dbReference type="RefSeq" id="WP_106846060.1">
    <property type="nucleotide sequence ID" value="NZ_CP027792.1"/>
</dbReference>
<dbReference type="PANTHER" id="PTHR42718:SF9">
    <property type="entry name" value="MAJOR FACILITATOR SUPERFAMILY MULTIDRUG TRANSPORTER MFSC"/>
    <property type="match status" value="1"/>
</dbReference>
<proteinExistence type="predicted"/>
<dbReference type="Gene3D" id="1.20.1720.10">
    <property type="entry name" value="Multidrug resistance protein D"/>
    <property type="match status" value="1"/>
</dbReference>
<evidence type="ECO:0000256" key="1">
    <source>
        <dbReference type="ARBA" id="ARBA00004141"/>
    </source>
</evidence>
<dbReference type="Gene3D" id="1.20.1250.20">
    <property type="entry name" value="MFS general substrate transporter like domains"/>
    <property type="match status" value="1"/>
</dbReference>
<accession>A0A2P1NKC7</accession>
<gene>
    <name evidence="8" type="ORF">C7H73_07390</name>
</gene>